<dbReference type="PANTHER" id="PTHR24960:SF79">
    <property type="entry name" value="PHOTOSYSTEM I IRON-SULFUR CENTER"/>
    <property type="match status" value="1"/>
</dbReference>
<organism evidence="9 10">
    <name type="scientific">Candidatus Eisenbergiella merdavium</name>
    <dbReference type="NCBI Taxonomy" id="2838551"/>
    <lineage>
        <taxon>Bacteria</taxon>
        <taxon>Bacillati</taxon>
        <taxon>Bacillota</taxon>
        <taxon>Clostridia</taxon>
        <taxon>Lachnospirales</taxon>
        <taxon>Lachnospiraceae</taxon>
        <taxon>Eisenbergiella</taxon>
    </lineage>
</organism>
<dbReference type="Pfam" id="PF12838">
    <property type="entry name" value="Fer4_7"/>
    <property type="match status" value="1"/>
</dbReference>
<evidence type="ECO:0000259" key="8">
    <source>
        <dbReference type="PROSITE" id="PS51379"/>
    </source>
</evidence>
<dbReference type="SUPFAM" id="SSF52218">
    <property type="entry name" value="Flavoproteins"/>
    <property type="match status" value="1"/>
</dbReference>
<evidence type="ECO:0000256" key="1">
    <source>
        <dbReference type="ARBA" id="ARBA00001966"/>
    </source>
</evidence>
<dbReference type="Proteomes" id="UP000823891">
    <property type="component" value="Unassembled WGS sequence"/>
</dbReference>
<dbReference type="PROSITE" id="PS51379">
    <property type="entry name" value="4FE4S_FER_2"/>
    <property type="match status" value="2"/>
</dbReference>
<dbReference type="PANTHER" id="PTHR24960">
    <property type="entry name" value="PHOTOSYSTEM I IRON-SULFUR CENTER-RELATED"/>
    <property type="match status" value="1"/>
</dbReference>
<name>A0A9D2SRH2_9FIRM</name>
<comment type="caution">
    <text evidence="9">The sequence shown here is derived from an EMBL/GenBank/DDBJ whole genome shotgun (WGS) entry which is preliminary data.</text>
</comment>
<dbReference type="InterPro" id="IPR050157">
    <property type="entry name" value="PSI_iron-sulfur_center"/>
</dbReference>
<feature type="domain" description="4Fe-4S ferredoxin-type" evidence="8">
    <location>
        <begin position="208"/>
        <end position="234"/>
    </location>
</feature>
<keyword evidence="6" id="KW-0408">Iron</keyword>
<accession>A0A9D2SRH2</accession>
<gene>
    <name evidence="9" type="ORF">H9761_17995</name>
</gene>
<dbReference type="InterPro" id="IPR017896">
    <property type="entry name" value="4Fe4S_Fe-S-bd"/>
</dbReference>
<feature type="domain" description="4Fe-4S ferredoxin-type" evidence="8">
    <location>
        <begin position="178"/>
        <end position="206"/>
    </location>
</feature>
<reference evidence="9" key="2">
    <citation type="submission" date="2021-04" db="EMBL/GenBank/DDBJ databases">
        <authorList>
            <person name="Gilroy R."/>
        </authorList>
    </citation>
    <scope>NUCLEOTIDE SEQUENCE</scope>
    <source>
        <strain evidence="9">USAMLcec2-132</strain>
    </source>
</reference>
<evidence type="ECO:0000256" key="3">
    <source>
        <dbReference type="ARBA" id="ARBA00013529"/>
    </source>
</evidence>
<comment type="cofactor">
    <cofactor evidence="1">
        <name>[4Fe-4S] cluster</name>
        <dbReference type="ChEBI" id="CHEBI:49883"/>
    </cofactor>
</comment>
<dbReference type="SUPFAM" id="SSF54862">
    <property type="entry name" value="4Fe-4S ferredoxins"/>
    <property type="match status" value="1"/>
</dbReference>
<keyword evidence="7" id="KW-0411">Iron-sulfur</keyword>
<comment type="function">
    <text evidence="2">Ferredoxins are iron-sulfur proteins that transfer electrons in a wide variety of metabolic reactions.</text>
</comment>
<dbReference type="Gene3D" id="3.40.50.360">
    <property type="match status" value="1"/>
</dbReference>
<evidence type="ECO:0000256" key="6">
    <source>
        <dbReference type="ARBA" id="ARBA00023004"/>
    </source>
</evidence>
<sequence>MKTERICAVFFSPTQGTKRYVEGIAGRLCDHYEVIDLTRPENREKEYFFEETDLVILGAPVYAGRLPDVKGGIFDRLHGSNTPVVFTVSYGNRDYDDTLLEEQRLCEANGFVGIAAAAWIAPHTFSAEIAAGRPDEADEKQLDLFAERLKALLSGEASGRRLTVKGNEPYRDGMKMPFHPSADDSCTGCKACVSACPTGAIDPARSRETDAEKCIDCLACAKACPSHSRRILNPMFEGMVKKLEAGIKGTRREPEFFFV</sequence>
<dbReference type="GO" id="GO:0046872">
    <property type="term" value="F:metal ion binding"/>
    <property type="evidence" value="ECO:0007669"/>
    <property type="project" value="UniProtKB-KW"/>
</dbReference>
<evidence type="ECO:0000313" key="10">
    <source>
        <dbReference type="Proteomes" id="UP000823891"/>
    </source>
</evidence>
<reference evidence="9" key="1">
    <citation type="journal article" date="2021" name="PeerJ">
        <title>Extensive microbial diversity within the chicken gut microbiome revealed by metagenomics and culture.</title>
        <authorList>
            <person name="Gilroy R."/>
            <person name="Ravi A."/>
            <person name="Getino M."/>
            <person name="Pursley I."/>
            <person name="Horton D.L."/>
            <person name="Alikhan N.F."/>
            <person name="Baker D."/>
            <person name="Gharbi K."/>
            <person name="Hall N."/>
            <person name="Watson M."/>
            <person name="Adriaenssens E.M."/>
            <person name="Foster-Nyarko E."/>
            <person name="Jarju S."/>
            <person name="Secka A."/>
            <person name="Antonio M."/>
            <person name="Oren A."/>
            <person name="Chaudhuri R.R."/>
            <person name="La Ragione R."/>
            <person name="Hildebrand F."/>
            <person name="Pallen M.J."/>
        </authorList>
    </citation>
    <scope>NUCLEOTIDE SEQUENCE</scope>
    <source>
        <strain evidence="9">USAMLcec2-132</strain>
    </source>
</reference>
<evidence type="ECO:0000256" key="4">
    <source>
        <dbReference type="ARBA" id="ARBA00022485"/>
    </source>
</evidence>
<protein>
    <recommendedName>
        <fullName evidence="3">Ferredoxin</fullName>
    </recommendedName>
</protein>
<dbReference type="Gene3D" id="3.30.70.20">
    <property type="match status" value="1"/>
</dbReference>
<evidence type="ECO:0000256" key="5">
    <source>
        <dbReference type="ARBA" id="ARBA00022723"/>
    </source>
</evidence>
<dbReference type="GO" id="GO:0051539">
    <property type="term" value="F:4 iron, 4 sulfur cluster binding"/>
    <property type="evidence" value="ECO:0007669"/>
    <property type="project" value="UniProtKB-KW"/>
</dbReference>
<evidence type="ECO:0000313" key="9">
    <source>
        <dbReference type="EMBL" id="HJC25558.1"/>
    </source>
</evidence>
<evidence type="ECO:0000256" key="2">
    <source>
        <dbReference type="ARBA" id="ARBA00003532"/>
    </source>
</evidence>
<evidence type="ECO:0000256" key="7">
    <source>
        <dbReference type="ARBA" id="ARBA00023014"/>
    </source>
</evidence>
<dbReference type="InterPro" id="IPR029039">
    <property type="entry name" value="Flavoprotein-like_sf"/>
</dbReference>
<keyword evidence="4" id="KW-0004">4Fe-4S</keyword>
<keyword evidence="5" id="KW-0479">Metal-binding</keyword>
<dbReference type="InterPro" id="IPR017900">
    <property type="entry name" value="4Fe4S_Fe_S_CS"/>
</dbReference>
<proteinExistence type="predicted"/>
<dbReference type="AlphaFoldDB" id="A0A9D2SRH2"/>
<dbReference type="EMBL" id="DWWS01000067">
    <property type="protein sequence ID" value="HJC25558.1"/>
    <property type="molecule type" value="Genomic_DNA"/>
</dbReference>
<dbReference type="PROSITE" id="PS00198">
    <property type="entry name" value="4FE4S_FER_1"/>
    <property type="match status" value="2"/>
</dbReference>